<dbReference type="NCBIfam" id="TIGR00177">
    <property type="entry name" value="molyb_syn"/>
    <property type="match status" value="2"/>
</dbReference>
<evidence type="ECO:0000256" key="2">
    <source>
        <dbReference type="ARBA" id="ARBA00007589"/>
    </source>
</evidence>
<dbReference type="SUPFAM" id="SSF63882">
    <property type="entry name" value="MoeA N-terminal region -like"/>
    <property type="match status" value="1"/>
</dbReference>
<dbReference type="InterPro" id="IPR038987">
    <property type="entry name" value="MoeA-like"/>
</dbReference>
<gene>
    <name evidence="9" type="ORF">BQ2448_1870</name>
</gene>
<dbReference type="InterPro" id="IPR036425">
    <property type="entry name" value="MoaB/Mog-like_dom_sf"/>
</dbReference>
<dbReference type="GO" id="GO:0005524">
    <property type="term" value="F:ATP binding"/>
    <property type="evidence" value="ECO:0007669"/>
    <property type="project" value="UniProtKB-UniRule"/>
</dbReference>
<comment type="similarity">
    <text evidence="5">Belongs to the MoeA family.</text>
</comment>
<evidence type="ECO:0000313" key="9">
    <source>
        <dbReference type="EMBL" id="SCV70476.1"/>
    </source>
</evidence>
<dbReference type="InterPro" id="IPR036688">
    <property type="entry name" value="MoeA_C_domain_IV_sf"/>
</dbReference>
<dbReference type="PANTHER" id="PTHR10192">
    <property type="entry name" value="MOLYBDOPTERIN BIOSYNTHESIS PROTEIN"/>
    <property type="match status" value="1"/>
</dbReference>
<feature type="domain" description="MoaB/Mog" evidence="8">
    <location>
        <begin position="439"/>
        <end position="594"/>
    </location>
</feature>
<dbReference type="OrthoDB" id="4349954at2759"/>
<evidence type="ECO:0000256" key="1">
    <source>
        <dbReference type="ARBA" id="ARBA00005046"/>
    </source>
</evidence>
<dbReference type="UniPathway" id="UPA00344"/>
<dbReference type="CDD" id="cd00886">
    <property type="entry name" value="MogA_MoaB"/>
    <property type="match status" value="1"/>
</dbReference>
<name>A0A238FHF7_9BASI</name>
<feature type="compositionally biased region" description="Basic and acidic residues" evidence="6">
    <location>
        <begin position="197"/>
        <end position="208"/>
    </location>
</feature>
<dbReference type="CDD" id="cd00887">
    <property type="entry name" value="MoeA"/>
    <property type="match status" value="1"/>
</dbReference>
<comment type="catalytic activity">
    <reaction evidence="5">
        <text>molybdopterin + ATP + H(+) = adenylyl-molybdopterin + diphosphate</text>
        <dbReference type="Rhea" id="RHEA:31331"/>
        <dbReference type="ChEBI" id="CHEBI:15378"/>
        <dbReference type="ChEBI" id="CHEBI:30616"/>
        <dbReference type="ChEBI" id="CHEBI:33019"/>
        <dbReference type="ChEBI" id="CHEBI:58698"/>
        <dbReference type="ChEBI" id="CHEBI:62727"/>
    </reaction>
</comment>
<keyword evidence="5" id="KW-0500">Molybdenum</keyword>
<dbReference type="SUPFAM" id="SSF53218">
    <property type="entry name" value="Molybdenum cofactor biosynthesis proteins"/>
    <property type="match status" value="2"/>
</dbReference>
<dbReference type="Gene3D" id="3.90.105.10">
    <property type="entry name" value="Molybdopterin biosynthesis moea protein, domain 2"/>
    <property type="match status" value="1"/>
</dbReference>
<keyword evidence="7" id="KW-0812">Transmembrane</keyword>
<dbReference type="InterPro" id="IPR036135">
    <property type="entry name" value="MoeA_linker/N_sf"/>
</dbReference>
<comment type="similarity">
    <text evidence="3">In the C-terminal section; belongs to the MoeA family.</text>
</comment>
<dbReference type="SMART" id="SM00852">
    <property type="entry name" value="MoCF_biosynth"/>
    <property type="match status" value="2"/>
</dbReference>
<dbReference type="Pfam" id="PF03453">
    <property type="entry name" value="MoeA_N"/>
    <property type="match status" value="1"/>
</dbReference>
<reference evidence="10" key="1">
    <citation type="submission" date="2016-09" db="EMBL/GenBank/DDBJ databases">
        <authorList>
            <person name="Jeantristanb JTB J.-T."/>
            <person name="Ricardo R."/>
        </authorList>
    </citation>
    <scope>NUCLEOTIDE SEQUENCE [LARGE SCALE GENOMIC DNA]</scope>
</reference>
<comment type="cofactor">
    <cofactor evidence="5">
        <name>Mg(2+)</name>
        <dbReference type="ChEBI" id="CHEBI:18420"/>
    </cofactor>
</comment>
<dbReference type="EMBL" id="FMSP01000005">
    <property type="protein sequence ID" value="SCV70476.1"/>
    <property type="molecule type" value="Genomic_DNA"/>
</dbReference>
<dbReference type="InterPro" id="IPR005110">
    <property type="entry name" value="MoeA_linker/N"/>
</dbReference>
<evidence type="ECO:0000256" key="6">
    <source>
        <dbReference type="SAM" id="MobiDB-lite"/>
    </source>
</evidence>
<dbReference type="Gene3D" id="3.40.980.10">
    <property type="entry name" value="MoaB/Mog-like domain"/>
    <property type="match status" value="2"/>
</dbReference>
<evidence type="ECO:0000256" key="7">
    <source>
        <dbReference type="SAM" id="Phobius"/>
    </source>
</evidence>
<dbReference type="AlphaFoldDB" id="A0A238FHF7"/>
<dbReference type="Gene3D" id="2.170.190.11">
    <property type="entry name" value="Molybdopterin biosynthesis moea protein, domain 3"/>
    <property type="match status" value="1"/>
</dbReference>
<dbReference type="PANTHER" id="PTHR10192:SF5">
    <property type="entry name" value="GEPHYRIN"/>
    <property type="match status" value="1"/>
</dbReference>
<proteinExistence type="inferred from homology"/>
<dbReference type="InterPro" id="IPR005111">
    <property type="entry name" value="MoeA_C_domain_IV"/>
</dbReference>
<feature type="compositionally biased region" description="Polar residues" evidence="6">
    <location>
        <begin position="218"/>
        <end position="228"/>
    </location>
</feature>
<keyword evidence="5" id="KW-0479">Metal-binding</keyword>
<dbReference type="PROSITE" id="PS01079">
    <property type="entry name" value="MOCF_BIOSYNTHESIS_2"/>
    <property type="match status" value="1"/>
</dbReference>
<dbReference type="InterPro" id="IPR008284">
    <property type="entry name" value="MoCF_biosynth_CS"/>
</dbReference>
<dbReference type="GO" id="GO:0046872">
    <property type="term" value="F:metal ion binding"/>
    <property type="evidence" value="ECO:0007669"/>
    <property type="project" value="UniProtKB-UniRule"/>
</dbReference>
<keyword evidence="4 5" id="KW-0501">Molybdenum cofactor biosynthesis</keyword>
<dbReference type="STRING" id="269621.A0A238FHF7"/>
<dbReference type="SUPFAM" id="SSF63867">
    <property type="entry name" value="MoeA C-terminal domain-like"/>
    <property type="match status" value="1"/>
</dbReference>
<keyword evidence="7" id="KW-0472">Membrane</keyword>
<evidence type="ECO:0000259" key="8">
    <source>
        <dbReference type="SMART" id="SM00852"/>
    </source>
</evidence>
<dbReference type="GO" id="GO:0061599">
    <property type="term" value="F:molybdopterin molybdotransferase activity"/>
    <property type="evidence" value="ECO:0007669"/>
    <property type="project" value="UniProtKB-UniRule"/>
</dbReference>
<evidence type="ECO:0000256" key="3">
    <source>
        <dbReference type="ARBA" id="ARBA00008339"/>
    </source>
</evidence>
<evidence type="ECO:0000256" key="5">
    <source>
        <dbReference type="RuleBase" id="RU365090"/>
    </source>
</evidence>
<comment type="similarity">
    <text evidence="2">In the N-terminal section; belongs to the MoaB/Mog family.</text>
</comment>
<keyword evidence="10" id="KW-1185">Reference proteome</keyword>
<dbReference type="GO" id="GO:0005829">
    <property type="term" value="C:cytosol"/>
    <property type="evidence" value="ECO:0007669"/>
    <property type="project" value="TreeGrafter"/>
</dbReference>
<dbReference type="InterPro" id="IPR001453">
    <property type="entry name" value="MoaB/Mog_dom"/>
</dbReference>
<comment type="function">
    <text evidence="5">Catalyzes two steps in the biosynthesis of the molybdenum cofactor. In the first step, molybdopterin is adenylated. Subsequently, molybdate is inserted into adenylated molybdopterin and AMP is released.</text>
</comment>
<evidence type="ECO:0000313" key="10">
    <source>
        <dbReference type="Proteomes" id="UP000198372"/>
    </source>
</evidence>
<keyword evidence="7" id="KW-1133">Transmembrane helix</keyword>
<keyword evidence="5" id="KW-0808">Transferase</keyword>
<evidence type="ECO:0000256" key="4">
    <source>
        <dbReference type="ARBA" id="ARBA00023150"/>
    </source>
</evidence>
<organism evidence="9 10">
    <name type="scientific">Microbotryum intermedium</name>
    <dbReference type="NCBI Taxonomy" id="269621"/>
    <lineage>
        <taxon>Eukaryota</taxon>
        <taxon>Fungi</taxon>
        <taxon>Dikarya</taxon>
        <taxon>Basidiomycota</taxon>
        <taxon>Pucciniomycotina</taxon>
        <taxon>Microbotryomycetes</taxon>
        <taxon>Microbotryales</taxon>
        <taxon>Microbotryaceae</taxon>
        <taxon>Microbotryum</taxon>
    </lineage>
</organism>
<feature type="domain" description="MoaB/Mog" evidence="8">
    <location>
        <begin position="8"/>
        <end position="161"/>
    </location>
</feature>
<feature type="region of interest" description="Disordered" evidence="6">
    <location>
        <begin position="184"/>
        <end position="233"/>
    </location>
</feature>
<dbReference type="Proteomes" id="UP000198372">
    <property type="component" value="Unassembled WGS sequence"/>
</dbReference>
<dbReference type="Pfam" id="PF03454">
    <property type="entry name" value="MoeA_C"/>
    <property type="match status" value="1"/>
</dbReference>
<dbReference type="GO" id="GO:0061598">
    <property type="term" value="F:molybdopterin adenylyltransferase activity"/>
    <property type="evidence" value="ECO:0007669"/>
    <property type="project" value="UniProtKB-UniRule"/>
</dbReference>
<keyword evidence="5" id="KW-0460">Magnesium</keyword>
<accession>A0A238FHF7</accession>
<dbReference type="FunFam" id="3.40.980.10:FF:000001">
    <property type="entry name" value="Molybdopterin molybdenumtransferase"/>
    <property type="match status" value="1"/>
</dbReference>
<protein>
    <submittedName>
        <fullName evidence="9">BQ2448_1870 protein</fullName>
    </submittedName>
</protein>
<dbReference type="Gene3D" id="2.40.340.10">
    <property type="entry name" value="MoeA, C-terminal, domain IV"/>
    <property type="match status" value="1"/>
</dbReference>
<dbReference type="GO" id="GO:0006777">
    <property type="term" value="P:Mo-molybdopterin cofactor biosynthetic process"/>
    <property type="evidence" value="ECO:0007669"/>
    <property type="project" value="UniProtKB-UniRule"/>
</dbReference>
<comment type="pathway">
    <text evidence="1 5">Cofactor biosynthesis; molybdopterin biosynthesis.</text>
</comment>
<dbReference type="Pfam" id="PF00994">
    <property type="entry name" value="MoCF_biosynth"/>
    <property type="match status" value="2"/>
</dbReference>
<sequence length="690" mass="74123">MPEPYSVAVLVVSDTAATTASTDLSGPALRELLHSHPDFNVVQQAIVPDEKARIHDQVKSWCGTDGIDLVLTSGGTGFGVKDLTPEALGPLIDKPAPGLVIQMINTSLSITPFASLARPVAGIHLDTKAQDGTGTMIITLPGSPKGAKENLQSLLRVLPHALELSTRGGSGRVVHKELGNVDRTKAVGTGASNQDVAEERKHRGCGHDHGHHAPKPRTGNQPLSQDPSRSVAKRQRASLYPMVECREALSLIFDHTPVTSVETVPTDEHLIGHVLAQDVVSDVNIPMRPSTNVDGYAVRSTDKPGVYKVVIEYPSSPLPEGTIYRINTGAPLPPGMDSVIMVEDTQVVSTEGDEEKEVELLAQVDLGENVRKPGSDVKLGEKVLEQGVYVSGVGGELGTLAFIVKRSVSRAYQFGSPPRLIRCSLPFVQAKIHRKPIVAILSTGNELVNIQYTSKPKYSTSSFSAIIDSNRPSLIQILENLHFQVLDLGIIGDTMAETVAALKKAKEEADIIITTGGTSMGVGDLLKPCIEREFGGTIHFGRVAMKPGKPTTFATLPAHPRAPNRDPKLVFALPGNPASALVTFFIFVLPALRKMQGRRQSEWELPRVPVVLNSTVSLDPRPEYHRVWVRPTTQGLKAFSTGGQRSSRTVSLAGVNGLLELPNETEEEKEKKQGETVMCVLVGEIGSALA</sequence>
<comment type="catalytic activity">
    <reaction evidence="5">
        <text>adenylyl-molybdopterin + molybdate = Mo-molybdopterin + AMP + H(+)</text>
        <dbReference type="Rhea" id="RHEA:35047"/>
        <dbReference type="ChEBI" id="CHEBI:15378"/>
        <dbReference type="ChEBI" id="CHEBI:36264"/>
        <dbReference type="ChEBI" id="CHEBI:62727"/>
        <dbReference type="ChEBI" id="CHEBI:71302"/>
        <dbReference type="ChEBI" id="CHEBI:456215"/>
    </reaction>
</comment>
<feature type="transmembrane region" description="Helical" evidence="7">
    <location>
        <begin position="569"/>
        <end position="592"/>
    </location>
</feature>